<dbReference type="Proteomes" id="UP000621540">
    <property type="component" value="Unassembled WGS sequence"/>
</dbReference>
<feature type="region of interest" description="Disordered" evidence="1">
    <location>
        <begin position="201"/>
        <end position="235"/>
    </location>
</feature>
<proteinExistence type="predicted"/>
<feature type="compositionally biased region" description="Low complexity" evidence="1">
    <location>
        <begin position="1"/>
        <end position="17"/>
    </location>
</feature>
<organism evidence="3 4">
    <name type="scientific">Roseburia yibonii</name>
    <dbReference type="NCBI Taxonomy" id="2763063"/>
    <lineage>
        <taxon>Bacteria</taxon>
        <taxon>Bacillati</taxon>
        <taxon>Bacillota</taxon>
        <taxon>Clostridia</taxon>
        <taxon>Lachnospirales</taxon>
        <taxon>Lachnospiraceae</taxon>
        <taxon>Roseburia</taxon>
    </lineage>
</organism>
<gene>
    <name evidence="3" type="ORF">H8Z76_05475</name>
</gene>
<feature type="transmembrane region" description="Helical" evidence="2">
    <location>
        <begin position="104"/>
        <end position="124"/>
    </location>
</feature>
<evidence type="ECO:0000313" key="4">
    <source>
        <dbReference type="Proteomes" id="UP000621540"/>
    </source>
</evidence>
<feature type="transmembrane region" description="Helical" evidence="2">
    <location>
        <begin position="145"/>
        <end position="176"/>
    </location>
</feature>
<name>A0ABR7I991_9FIRM</name>
<evidence type="ECO:0000313" key="3">
    <source>
        <dbReference type="EMBL" id="MBC5753482.1"/>
    </source>
</evidence>
<evidence type="ECO:0008006" key="5">
    <source>
        <dbReference type="Google" id="ProtNLM"/>
    </source>
</evidence>
<protein>
    <recommendedName>
        <fullName evidence="5">DUF5067 domain-containing protein</fullName>
    </recommendedName>
</protein>
<dbReference type="RefSeq" id="WP_186981895.1">
    <property type="nucleotide sequence ID" value="NZ_JACOQH010000003.1"/>
</dbReference>
<keyword evidence="4" id="KW-1185">Reference proteome</keyword>
<feature type="compositionally biased region" description="Polar residues" evidence="1">
    <location>
        <begin position="27"/>
        <end position="64"/>
    </location>
</feature>
<evidence type="ECO:0000256" key="2">
    <source>
        <dbReference type="SAM" id="Phobius"/>
    </source>
</evidence>
<reference evidence="3 4" key="1">
    <citation type="submission" date="2020-08" db="EMBL/GenBank/DDBJ databases">
        <title>Genome public.</title>
        <authorList>
            <person name="Liu C."/>
            <person name="Sun Q."/>
        </authorList>
    </citation>
    <scope>NUCLEOTIDE SEQUENCE [LARGE SCALE GENOMIC DNA]</scope>
    <source>
        <strain evidence="3 4">BX0805</strain>
    </source>
</reference>
<sequence length="421" mass="46151">MSNEFENNNDGGEDNQNPYYQDYGAPSQGSGQQENNTDPYQNAGNQDYSNPYQSGQQDYSNPYQSGQQTYGGYNPYGNVPLDKKGQPLKNRFGMKLTFSILEMISGNLISLICGIIACVFTCKANTAYKEGKWEEFKSNAKISNIFLWIGLGVCLAFYVIVIILIAAVGLSVLPFIGSGSSGSSATSGSYDYYDEQDYNYYDDTDDYDDEDDDADEEETEDYADDWEEEDTEDADTGYASAGVTAGSGYTDPTVTINGATVTFPLSYADFVAETGLTMDADETGDIVSADGYDNYDITNAYDSEGNDVCSIWLYNMSGSDLAMEDCYVAGIIAYNDGYSTAPDLVMQNGITFASTQDEVRTALGEPSNTYSDTYSDGSLYESWNWDYADPDSDYFDEVQIEFVDGVITKIEVDNATLPAGQ</sequence>
<comment type="caution">
    <text evidence="3">The sequence shown here is derived from an EMBL/GenBank/DDBJ whole genome shotgun (WGS) entry which is preliminary data.</text>
</comment>
<evidence type="ECO:0000256" key="1">
    <source>
        <dbReference type="SAM" id="MobiDB-lite"/>
    </source>
</evidence>
<dbReference type="EMBL" id="JACOQH010000003">
    <property type="protein sequence ID" value="MBC5753482.1"/>
    <property type="molecule type" value="Genomic_DNA"/>
</dbReference>
<feature type="region of interest" description="Disordered" evidence="1">
    <location>
        <begin position="1"/>
        <end position="64"/>
    </location>
</feature>
<keyword evidence="2" id="KW-0472">Membrane</keyword>
<keyword evidence="2" id="KW-0812">Transmembrane</keyword>
<keyword evidence="2" id="KW-1133">Transmembrane helix</keyword>
<accession>A0ABR7I991</accession>